<gene>
    <name evidence="2" type="ORF">BJP34_24320</name>
</gene>
<feature type="transmembrane region" description="Helical" evidence="1">
    <location>
        <begin position="12"/>
        <end position="33"/>
    </location>
</feature>
<reference evidence="3" key="1">
    <citation type="submission" date="2016-10" db="EMBL/GenBank/DDBJ databases">
        <title>Comparative genomics uncovers the prolific and rare metabolic potential of the cyanobacterial genus Moorea.</title>
        <authorList>
            <person name="Leao T."/>
            <person name="Castelao G."/>
            <person name="Korobeynikov A."/>
            <person name="Monroe E.A."/>
            <person name="Podell S."/>
            <person name="Glukhov E."/>
            <person name="Allen E."/>
            <person name="Gerwick W.H."/>
            <person name="Gerwick L."/>
        </authorList>
    </citation>
    <scope>NUCLEOTIDE SEQUENCE [LARGE SCALE GENOMIC DNA]</scope>
    <source>
        <strain evidence="3">PAL-8-15-08-1</strain>
    </source>
</reference>
<evidence type="ECO:0008006" key="4">
    <source>
        <dbReference type="Google" id="ProtNLM"/>
    </source>
</evidence>
<dbReference type="Proteomes" id="UP000177870">
    <property type="component" value="Chromosome"/>
</dbReference>
<feature type="transmembrane region" description="Helical" evidence="1">
    <location>
        <begin position="63"/>
        <end position="85"/>
    </location>
</feature>
<sequence length="179" mass="21462">MLSINFNPINCLGVLVVAHLCNVFVLWFIHFFFHQKFLGIPFYKIHLNSHHRIEYMSSSKSDYYWAVSEHIIAAFCYLSFLVGYHLLFSSWIAWTFCIDALVDIAIIYYIHNQYGNKDSWLNRYAWFKKDRLLHKIHHSYYNDKFMHSKNYAFVGLISGHLMDRLFGTYQPIKNFKKIV</sequence>
<dbReference type="EMBL" id="CP017599">
    <property type="protein sequence ID" value="AOX02149.1"/>
    <property type="molecule type" value="Genomic_DNA"/>
</dbReference>
<evidence type="ECO:0000313" key="2">
    <source>
        <dbReference type="EMBL" id="AOX02149.1"/>
    </source>
</evidence>
<dbReference type="AlphaFoldDB" id="A0A1D8TWW6"/>
<name>A0A1D8TWW6_9CYAN</name>
<proteinExistence type="predicted"/>
<keyword evidence="1" id="KW-1133">Transmembrane helix</keyword>
<evidence type="ECO:0000313" key="3">
    <source>
        <dbReference type="Proteomes" id="UP000177870"/>
    </source>
</evidence>
<keyword evidence="1" id="KW-0812">Transmembrane</keyword>
<organism evidence="2 3">
    <name type="scientific">Moorena producens PAL-8-15-08-1</name>
    <dbReference type="NCBI Taxonomy" id="1458985"/>
    <lineage>
        <taxon>Bacteria</taxon>
        <taxon>Bacillati</taxon>
        <taxon>Cyanobacteriota</taxon>
        <taxon>Cyanophyceae</taxon>
        <taxon>Coleofasciculales</taxon>
        <taxon>Coleofasciculaceae</taxon>
        <taxon>Moorena</taxon>
    </lineage>
</organism>
<evidence type="ECO:0000256" key="1">
    <source>
        <dbReference type="SAM" id="Phobius"/>
    </source>
</evidence>
<keyword evidence="1" id="KW-0472">Membrane</keyword>
<dbReference type="KEGG" id="mpro:BJP34_24320"/>
<protein>
    <recommendedName>
        <fullName evidence="4">Fatty acid hydroxylase domain-containing protein</fullName>
    </recommendedName>
</protein>
<accession>A0A1D8TWW6</accession>